<accession>A0A9W6ZVX5</accession>
<proteinExistence type="predicted"/>
<dbReference type="OrthoDB" id="10597566at2759"/>
<dbReference type="Proteomes" id="UP001165122">
    <property type="component" value="Unassembled WGS sequence"/>
</dbReference>
<dbReference type="EMBL" id="BRXW01000507">
    <property type="protein sequence ID" value="GMH61424.1"/>
    <property type="molecule type" value="Genomic_DNA"/>
</dbReference>
<protein>
    <recommendedName>
        <fullName evidence="1">RAP domain-containing protein</fullName>
    </recommendedName>
</protein>
<comment type="caution">
    <text evidence="2">The sequence shown here is derived from an EMBL/GenBank/DDBJ whole genome shotgun (WGS) entry which is preliminary data.</text>
</comment>
<reference evidence="3" key="1">
    <citation type="journal article" date="2023" name="Commun. Biol.">
        <title>Genome analysis of Parmales, the sister group of diatoms, reveals the evolutionary specialization of diatoms from phago-mixotrophs to photoautotrophs.</title>
        <authorList>
            <person name="Ban H."/>
            <person name="Sato S."/>
            <person name="Yoshikawa S."/>
            <person name="Yamada K."/>
            <person name="Nakamura Y."/>
            <person name="Ichinomiya M."/>
            <person name="Sato N."/>
            <person name="Blanc-Mathieu R."/>
            <person name="Endo H."/>
            <person name="Kuwata A."/>
            <person name="Ogata H."/>
        </authorList>
    </citation>
    <scope>NUCLEOTIDE SEQUENCE [LARGE SCALE GENOMIC DNA]</scope>
    <source>
        <strain evidence="3">NIES 3700</strain>
    </source>
</reference>
<gene>
    <name evidence="2" type="ORF">TrLO_g8743</name>
</gene>
<evidence type="ECO:0000259" key="1">
    <source>
        <dbReference type="SMART" id="SM00952"/>
    </source>
</evidence>
<evidence type="ECO:0000313" key="2">
    <source>
        <dbReference type="EMBL" id="GMH61424.1"/>
    </source>
</evidence>
<evidence type="ECO:0000313" key="3">
    <source>
        <dbReference type="Proteomes" id="UP001165122"/>
    </source>
</evidence>
<dbReference type="AlphaFoldDB" id="A0A9W6ZVX5"/>
<dbReference type="SMART" id="SM00952">
    <property type="entry name" value="RAP"/>
    <property type="match status" value="1"/>
</dbReference>
<keyword evidence="3" id="KW-1185">Reference proteome</keyword>
<feature type="domain" description="RAP" evidence="1">
    <location>
        <begin position="419"/>
        <end position="477"/>
    </location>
</feature>
<dbReference type="InterPro" id="IPR013584">
    <property type="entry name" value="RAP"/>
</dbReference>
<name>A0A9W6ZVX5_9STRA</name>
<sequence length="492" mass="57016">MMRKLLYRILTQLNLLELSPLYTSSPSPLLKSYLLHRLNKTIQKRNLHFLNKGCSDRRNERFRKEVGERIKVYTEIMREGGFEVIELLETLPPSPKTKTLQTIDTETLLDNLPFAEFSETTDIITTLIKTCKSKNKGRHAFKNSLKKDSRFREAVEHFNGKIDEYDDWSQPSDHVSDFKTILNFTQSLSFFNYSINPILFKKLEINTPKRLKSEDASGLVKVLGKWNDYESLRSVVRLVGESIKRRDIKSLNRYLSLNDKITLAYNLCLLQFHIPESRTPFILLYNNSIIPNIKDKDISEENKRRIGNLDVIAEYERLYTTVLNSGYGGTGRMGGISGASVFRECVSRDFFLRESRGKNKTTLQINLIKDTLTNLSLESTTSPSLGSDLYPSDSSNAITPKGFQFTPDLVISTAGRVAVLYNPRSAFFAPHDLRKLKKGGAVYRERWLESLGWEVVVVEWWEWGEEEEENERMLKEKFREIGIDVERSWWEF</sequence>
<organism evidence="2 3">
    <name type="scientific">Triparma laevis f. longispina</name>
    <dbReference type="NCBI Taxonomy" id="1714387"/>
    <lineage>
        <taxon>Eukaryota</taxon>
        <taxon>Sar</taxon>
        <taxon>Stramenopiles</taxon>
        <taxon>Ochrophyta</taxon>
        <taxon>Bolidophyceae</taxon>
        <taxon>Parmales</taxon>
        <taxon>Triparmaceae</taxon>
        <taxon>Triparma</taxon>
    </lineage>
</organism>